<accession>A0A3P8L3F9</accession>
<dbReference type="FunFam" id="1.20.1740.10:FF:000001">
    <property type="entry name" value="Amino acid permease"/>
    <property type="match status" value="1"/>
</dbReference>
<evidence type="ECO:0000259" key="8">
    <source>
        <dbReference type="Pfam" id="PF00324"/>
    </source>
</evidence>
<evidence type="ECO:0000256" key="5">
    <source>
        <dbReference type="ARBA" id="ARBA00023136"/>
    </source>
</evidence>
<feature type="transmembrane region" description="Helical" evidence="7">
    <location>
        <begin position="94"/>
        <end position="119"/>
    </location>
</feature>
<keyword evidence="4 7" id="KW-1133">Transmembrane helix</keyword>
<feature type="region of interest" description="Disordered" evidence="6">
    <location>
        <begin position="319"/>
        <end position="343"/>
    </location>
</feature>
<dbReference type="PANTHER" id="PTHR43495:SF7">
    <property type="entry name" value="TRANSPORT PROTEIN YIFK-RELATED"/>
    <property type="match status" value="1"/>
</dbReference>
<evidence type="ECO:0000256" key="3">
    <source>
        <dbReference type="ARBA" id="ARBA00022692"/>
    </source>
</evidence>
<feature type="transmembrane region" description="Helical" evidence="7">
    <location>
        <begin position="405"/>
        <end position="423"/>
    </location>
</feature>
<evidence type="ECO:0000256" key="4">
    <source>
        <dbReference type="ARBA" id="ARBA00022989"/>
    </source>
</evidence>
<evidence type="ECO:0000256" key="6">
    <source>
        <dbReference type="SAM" id="MobiDB-lite"/>
    </source>
</evidence>
<feature type="transmembrane region" description="Helical" evidence="7">
    <location>
        <begin position="125"/>
        <end position="146"/>
    </location>
</feature>
<dbReference type="GO" id="GO:0005886">
    <property type="term" value="C:plasma membrane"/>
    <property type="evidence" value="ECO:0007669"/>
    <property type="project" value="UniProtKB-SubCell"/>
</dbReference>
<dbReference type="Proteomes" id="UP000274346">
    <property type="component" value="Chromosome"/>
</dbReference>
<name>A0A3P8L3F9_RAOTE</name>
<feature type="domain" description="Amino acid permease/ SLC12A" evidence="8">
    <location>
        <begin position="369"/>
        <end position="449"/>
    </location>
</feature>
<feature type="transmembrane region" description="Helical" evidence="7">
    <location>
        <begin position="197"/>
        <end position="219"/>
    </location>
</feature>
<sequence>MTEKKTELQRGLEARHIELIALGGTIGVGLFMGSASTLKWAGPSVLLAYIIAGLFVFFIMRSMGEMLFLEPVTGSFAVYAHRYMSPFFGYLTAWSYWFMWMAVGISEITAIGVYVQFWFPDMVQWIPALIAVGLVALANLAAVRLYGEIEFWFAMIKVTTIIVMIVVGLGVIFFGFGNGGHSIGFGNLTEHGGFFAGGWKGFLTALCIVVASYQGVELIGITAGEAKNPQVTLRSAVGKVLWRILIFYVGAIFVIVTIFPWNQIGSGGSPFVLTFAKIGITAAAGIINFVVLTAALSGCNSGMYSCGRMLYALAKKPSAAGGSRQGLPQRRAGSRRRAVDPDPAGGLLPELYYSQSAAGVRLRLQRERAAGMVPWFVILISQLRFRRAHQEAMASHPFRSLLFPWANYITMAFLVCVLIGMGFNEDTRMSLFVGILFLALVTLIYKVFWPRAAWKC</sequence>
<protein>
    <submittedName>
        <fullName evidence="9">Probable transport protein YifK</fullName>
    </submittedName>
</protein>
<dbReference type="GO" id="GO:0055085">
    <property type="term" value="P:transmembrane transport"/>
    <property type="evidence" value="ECO:0007669"/>
    <property type="project" value="InterPro"/>
</dbReference>
<dbReference type="InterPro" id="IPR004840">
    <property type="entry name" value="Amino_acid_permease_CS"/>
</dbReference>
<gene>
    <name evidence="9" type="primary">yifK</name>
    <name evidence="9" type="ORF">NCTC13098_07027</name>
</gene>
<evidence type="ECO:0000256" key="1">
    <source>
        <dbReference type="ARBA" id="ARBA00004429"/>
    </source>
</evidence>
<keyword evidence="2" id="KW-0813">Transport</keyword>
<evidence type="ECO:0000313" key="10">
    <source>
        <dbReference type="Proteomes" id="UP000274346"/>
    </source>
</evidence>
<keyword evidence="3 7" id="KW-0812">Transmembrane</keyword>
<evidence type="ECO:0000256" key="7">
    <source>
        <dbReference type="SAM" id="Phobius"/>
    </source>
</evidence>
<feature type="transmembrane region" description="Helical" evidence="7">
    <location>
        <begin position="240"/>
        <end position="259"/>
    </location>
</feature>
<dbReference type="GO" id="GO:0006865">
    <property type="term" value="P:amino acid transport"/>
    <property type="evidence" value="ECO:0007669"/>
    <property type="project" value="InterPro"/>
</dbReference>
<organism evidence="9 10">
    <name type="scientific">Raoultella terrigena</name>
    <name type="common">Klebsiella terrigena</name>
    <dbReference type="NCBI Taxonomy" id="577"/>
    <lineage>
        <taxon>Bacteria</taxon>
        <taxon>Pseudomonadati</taxon>
        <taxon>Pseudomonadota</taxon>
        <taxon>Gammaproteobacteria</taxon>
        <taxon>Enterobacterales</taxon>
        <taxon>Enterobacteriaceae</taxon>
        <taxon>Klebsiella/Raoultella group</taxon>
        <taxon>Raoultella</taxon>
    </lineage>
</organism>
<dbReference type="PIRSF" id="PIRSF006060">
    <property type="entry name" value="AA_transporter"/>
    <property type="match status" value="1"/>
</dbReference>
<dbReference type="InterPro" id="IPR004841">
    <property type="entry name" value="AA-permease/SLC12A_dom"/>
</dbReference>
<feature type="transmembrane region" description="Helical" evidence="7">
    <location>
        <begin position="271"/>
        <end position="299"/>
    </location>
</feature>
<dbReference type="PROSITE" id="PS00218">
    <property type="entry name" value="AMINO_ACID_PERMEASE_1"/>
    <property type="match status" value="1"/>
</dbReference>
<feature type="transmembrane region" description="Helical" evidence="7">
    <location>
        <begin position="430"/>
        <end position="449"/>
    </location>
</feature>
<dbReference type="Pfam" id="PF00324">
    <property type="entry name" value="AA_permease"/>
    <property type="match status" value="2"/>
</dbReference>
<feature type="transmembrane region" description="Helical" evidence="7">
    <location>
        <begin position="158"/>
        <end position="177"/>
    </location>
</feature>
<evidence type="ECO:0000313" key="9">
    <source>
        <dbReference type="EMBL" id="VDR30562.1"/>
    </source>
</evidence>
<dbReference type="AlphaFoldDB" id="A0A3P8L3F9"/>
<comment type="subcellular location">
    <subcellularLocation>
        <location evidence="1">Cell inner membrane</location>
        <topology evidence="1">Multi-pass membrane protein</topology>
    </subcellularLocation>
</comment>
<proteinExistence type="predicted"/>
<dbReference type="PANTHER" id="PTHR43495">
    <property type="entry name" value="GABA PERMEASE"/>
    <property type="match status" value="1"/>
</dbReference>
<feature type="domain" description="Amino acid permease/ SLC12A" evidence="8">
    <location>
        <begin position="16"/>
        <end position="319"/>
    </location>
</feature>
<evidence type="ECO:0000256" key="2">
    <source>
        <dbReference type="ARBA" id="ARBA00022448"/>
    </source>
</evidence>
<reference evidence="9 10" key="1">
    <citation type="submission" date="2018-12" db="EMBL/GenBank/DDBJ databases">
        <authorList>
            <consortium name="Pathogen Informatics"/>
        </authorList>
    </citation>
    <scope>NUCLEOTIDE SEQUENCE [LARGE SCALE GENOMIC DNA]</scope>
    <source>
        <strain evidence="9 10">NCTC13098</strain>
    </source>
</reference>
<dbReference type="NCBIfam" id="NF008016">
    <property type="entry name" value="PRK10746.1"/>
    <property type="match status" value="1"/>
</dbReference>
<feature type="transmembrane region" description="Helical" evidence="7">
    <location>
        <begin position="12"/>
        <end position="34"/>
    </location>
</feature>
<keyword evidence="5 7" id="KW-0472">Membrane</keyword>
<dbReference type="Gene3D" id="1.20.1740.10">
    <property type="entry name" value="Amino acid/polyamine transporter I"/>
    <property type="match status" value="1"/>
</dbReference>
<dbReference type="EMBL" id="LR131271">
    <property type="protein sequence ID" value="VDR30562.1"/>
    <property type="molecule type" value="Genomic_DNA"/>
</dbReference>
<feature type="transmembrane region" description="Helical" evidence="7">
    <location>
        <begin position="40"/>
        <end position="60"/>
    </location>
</feature>
<dbReference type="KEGG" id="rtg:NCTC13098_07027"/>